<reference evidence="2 3" key="1">
    <citation type="submission" date="2023-12" db="EMBL/GenBank/DDBJ databases">
        <title>Thiobacillus sedimentum sp. nov., a chemolithoautotrophic sulfur-oxidizing bacterium isolated from freshwater sediment.</title>
        <authorList>
            <person name="Luo J."/>
            <person name="Dai C."/>
        </authorList>
    </citation>
    <scope>NUCLEOTIDE SEQUENCE [LARGE SCALE GENOMIC DNA]</scope>
    <source>
        <strain evidence="2 3">SCUT-2</strain>
    </source>
</reference>
<gene>
    <name evidence="2" type="ORF">VA613_13965</name>
</gene>
<feature type="domain" description="DUF6671" evidence="1">
    <location>
        <begin position="69"/>
        <end position="284"/>
    </location>
</feature>
<evidence type="ECO:0000313" key="2">
    <source>
        <dbReference type="EMBL" id="WRS39097.1"/>
    </source>
</evidence>
<evidence type="ECO:0000259" key="1">
    <source>
        <dbReference type="Pfam" id="PF20376"/>
    </source>
</evidence>
<dbReference type="InterPro" id="IPR046612">
    <property type="entry name" value="DUF6671"/>
</dbReference>
<proteinExistence type="predicted"/>
<protein>
    <submittedName>
        <fullName evidence="2">DUF6671 family protein</fullName>
    </submittedName>
</protein>
<evidence type="ECO:0000313" key="3">
    <source>
        <dbReference type="Proteomes" id="UP001334732"/>
    </source>
</evidence>
<dbReference type="EMBL" id="CP141769">
    <property type="protein sequence ID" value="WRS39097.1"/>
    <property type="molecule type" value="Genomic_DNA"/>
</dbReference>
<dbReference type="Proteomes" id="UP001334732">
    <property type="component" value="Chromosome"/>
</dbReference>
<organism evidence="2 3">
    <name type="scientific">Thiobacillus sedimenti</name>
    <dbReference type="NCBI Taxonomy" id="3110231"/>
    <lineage>
        <taxon>Bacteria</taxon>
        <taxon>Pseudomonadati</taxon>
        <taxon>Pseudomonadota</taxon>
        <taxon>Betaproteobacteria</taxon>
        <taxon>Nitrosomonadales</taxon>
        <taxon>Thiobacillaceae</taxon>
        <taxon>Thiobacillus</taxon>
    </lineage>
</organism>
<dbReference type="Pfam" id="PF20376">
    <property type="entry name" value="DUF6671"/>
    <property type="match status" value="1"/>
</dbReference>
<name>A0ABZ1CIM1_9PROT</name>
<accession>A0ABZ1CIM1</accession>
<keyword evidence="3" id="KW-1185">Reference proteome</keyword>
<sequence length="284" mass="30768">MQAPIPLYAGAQIALLTRHGKQRVIAPALEDALGCRVRHVDGYDTDLLGTFTREIPRIGTQVEAARKKARIAMELAGLPFGLGSEGAFVPDPFLGMAPWNVEVVVFIDSLRNLEIAGIAQGRGSFRHLLTNEWLALEAFAREVGFPGQQLVVRPHDQHDRRIRKGIRTWPELEAARDWATAAAENGLAFVETDGRAHANPTRMAHIGLAAADLAARIASLCPACGTPGYWQVKRVAGLPCAGCGAPTRETRAWVYGCLKCDQREMRPLSGPAHADPGRCDACNP</sequence>
<dbReference type="RefSeq" id="WP_324779628.1">
    <property type="nucleotide sequence ID" value="NZ_CP141769.1"/>
</dbReference>